<organism evidence="2 3">
    <name type="scientific">Mycolicibacterium fortuitum subsp. acetamidolyticum</name>
    <dbReference type="NCBI Taxonomy" id="144550"/>
    <lineage>
        <taxon>Bacteria</taxon>
        <taxon>Bacillati</taxon>
        <taxon>Actinomycetota</taxon>
        <taxon>Actinomycetes</taxon>
        <taxon>Mycobacteriales</taxon>
        <taxon>Mycobacteriaceae</taxon>
        <taxon>Mycolicibacterium</taxon>
    </lineage>
</organism>
<feature type="transmembrane region" description="Helical" evidence="1">
    <location>
        <begin position="33"/>
        <end position="55"/>
    </location>
</feature>
<reference evidence="2 3" key="1">
    <citation type="journal article" date="2016" name="Genome Announc.">
        <title>Draft Genome Sequences of Five Rapidly Growing Mycobacterium Species, M. thermoresistibile, M. fortuitum subsp. acetamidolyticum, M. canariasense, M. brisbanense, and M. novocastrense.</title>
        <authorList>
            <person name="Katahira K."/>
            <person name="Ogura Y."/>
            <person name="Gotoh Y."/>
            <person name="Hayashi T."/>
        </authorList>
    </citation>
    <scope>NUCLEOTIDE SEQUENCE [LARGE SCALE GENOMIC DNA]</scope>
    <source>
        <strain evidence="2 3">JCM6368</strain>
    </source>
</reference>
<evidence type="ECO:0000313" key="2">
    <source>
        <dbReference type="EMBL" id="GAT01223.1"/>
    </source>
</evidence>
<comment type="caution">
    <text evidence="2">The sequence shown here is derived from an EMBL/GenBank/DDBJ whole genome shotgun (WGS) entry which is preliminary data.</text>
</comment>
<name>A0A117IDJ9_MYCFO</name>
<dbReference type="Proteomes" id="UP000069705">
    <property type="component" value="Unassembled WGS sequence"/>
</dbReference>
<keyword evidence="1" id="KW-0812">Transmembrane</keyword>
<keyword evidence="1" id="KW-1133">Transmembrane helix</keyword>
<dbReference type="EMBL" id="BCSZ01000012">
    <property type="protein sequence ID" value="GAT01223.1"/>
    <property type="molecule type" value="Genomic_DNA"/>
</dbReference>
<feature type="transmembrane region" description="Helical" evidence="1">
    <location>
        <begin position="96"/>
        <end position="124"/>
    </location>
</feature>
<accession>A0A117IDJ9</accession>
<evidence type="ECO:0000313" key="3">
    <source>
        <dbReference type="Proteomes" id="UP000069705"/>
    </source>
</evidence>
<feature type="transmembrane region" description="Helical" evidence="1">
    <location>
        <begin position="61"/>
        <end position="84"/>
    </location>
</feature>
<reference evidence="3" key="2">
    <citation type="submission" date="2016-02" db="EMBL/GenBank/DDBJ databases">
        <title>Draft genome sequence of five rapidly growing Mycobacterium species.</title>
        <authorList>
            <person name="Katahira K."/>
            <person name="Gotou Y."/>
            <person name="Iida K."/>
            <person name="Ogura Y."/>
            <person name="Hayashi T."/>
        </authorList>
    </citation>
    <scope>NUCLEOTIDE SEQUENCE [LARGE SCALE GENOMIC DNA]</scope>
    <source>
        <strain evidence="3">JCM6368</strain>
    </source>
</reference>
<protein>
    <submittedName>
        <fullName evidence="2">Uncharacterized protein</fullName>
    </submittedName>
</protein>
<dbReference type="AlphaFoldDB" id="A0A117IDJ9"/>
<dbReference type="SUPFAM" id="SSF55486">
    <property type="entry name" value="Metalloproteases ('zincins'), catalytic domain"/>
    <property type="match status" value="1"/>
</dbReference>
<gene>
    <name evidence="2" type="ORF">RMCFA_1337</name>
</gene>
<sequence>MEICTEITERVEETVFDPVENWVKKTERVCRKLPWPISLLCDLVTTFVKVITYVARTVVHIYITVVCTPIVIILSVIASIINLITTLPIIGPIYRWIFGSLVWLGSQVVGLLDAAASLFGILIIKHIRLHIIILMREDGTLTVDPSLIDDDIKKVEQIYRQRARIKIHTTVHKLNTPAVHSALHVDSGVGLLGEDLTETGMYFQSVIRDTLWPHGAAFTIKIFAPIVAFVVEGVGDTQLGCSAGPLADYLCVEGSTFAPTDPLTMFTQARTPTLAHEIGHACALAHDTADITNLMYPRGTDGRSVRGTNLSPFQRAIVRSSPHVTYL</sequence>
<dbReference type="RefSeq" id="WP_061262826.1">
    <property type="nucleotide sequence ID" value="NZ_BCSZ01000012.1"/>
</dbReference>
<evidence type="ECO:0000256" key="1">
    <source>
        <dbReference type="SAM" id="Phobius"/>
    </source>
</evidence>
<keyword evidence="1" id="KW-0472">Membrane</keyword>
<proteinExistence type="predicted"/>